<dbReference type="Gene3D" id="2.30.110.10">
    <property type="entry name" value="Electron Transport, Fmn-binding Protein, Chain A"/>
    <property type="match status" value="1"/>
</dbReference>
<dbReference type="PANTHER" id="PTHR39428:SF3">
    <property type="entry name" value="DEAZAFLAVIN-DEPENDENT NITROREDUCTASE"/>
    <property type="match status" value="1"/>
</dbReference>
<dbReference type="EMBL" id="LWCS01000023">
    <property type="protein sequence ID" value="OAN38001.1"/>
    <property type="molecule type" value="Genomic_DNA"/>
</dbReference>
<dbReference type="GO" id="GO:0005886">
    <property type="term" value="C:plasma membrane"/>
    <property type="evidence" value="ECO:0007669"/>
    <property type="project" value="TreeGrafter"/>
</dbReference>
<organism evidence="3 4">
    <name type="scientific">Mycolicibacterium iranicum</name>
    <name type="common">Mycobacterium iranicum</name>
    <dbReference type="NCBI Taxonomy" id="912594"/>
    <lineage>
        <taxon>Bacteria</taxon>
        <taxon>Bacillati</taxon>
        <taxon>Actinomycetota</taxon>
        <taxon>Actinomycetes</taxon>
        <taxon>Mycobacteriales</taxon>
        <taxon>Mycobacteriaceae</taxon>
        <taxon>Mycolicibacterium</taxon>
    </lineage>
</organism>
<comment type="similarity">
    <text evidence="1">Belongs to the F420H(2)-dependent quinone reductase family.</text>
</comment>
<comment type="catalytic activity">
    <reaction evidence="2">
        <text>oxidized coenzyme F420-(gamma-L-Glu)(n) + a quinol + H(+) = reduced coenzyme F420-(gamma-L-Glu)(n) + a quinone</text>
        <dbReference type="Rhea" id="RHEA:39663"/>
        <dbReference type="Rhea" id="RHEA-COMP:12939"/>
        <dbReference type="Rhea" id="RHEA-COMP:14378"/>
        <dbReference type="ChEBI" id="CHEBI:15378"/>
        <dbReference type="ChEBI" id="CHEBI:24646"/>
        <dbReference type="ChEBI" id="CHEBI:132124"/>
        <dbReference type="ChEBI" id="CHEBI:133980"/>
        <dbReference type="ChEBI" id="CHEBI:139511"/>
    </reaction>
</comment>
<dbReference type="Proteomes" id="UP000078396">
    <property type="component" value="Unassembled WGS sequence"/>
</dbReference>
<evidence type="ECO:0000313" key="3">
    <source>
        <dbReference type="EMBL" id="OAN38001.1"/>
    </source>
</evidence>
<dbReference type="OrthoDB" id="8225825at2"/>
<dbReference type="GO" id="GO:0070967">
    <property type="term" value="F:coenzyme F420 binding"/>
    <property type="evidence" value="ECO:0007669"/>
    <property type="project" value="TreeGrafter"/>
</dbReference>
<dbReference type="PANTHER" id="PTHR39428">
    <property type="entry name" value="F420H(2)-DEPENDENT QUINONE REDUCTASE RV1261C"/>
    <property type="match status" value="1"/>
</dbReference>
<dbReference type="AlphaFoldDB" id="A0A178LX27"/>
<sequence>MGNADADAIRTERGDWTSDHLDAYLSSGGTRGHVMDLTEVGGRTFTTHCLIRFRGRSTGKTYVKPLIYGNFGGELVIVASKGGADSHPQWYLNMQARNIIDVQIATQAFEATWREPSDEERHDVWSYMTHLYPPYITYQQSTSRRIPLVMLALGKPIDVFTP</sequence>
<protein>
    <submittedName>
        <fullName evidence="3">Nitroreductase</fullName>
    </submittedName>
</protein>
<dbReference type="InterPro" id="IPR012349">
    <property type="entry name" value="Split_barrel_FMN-bd"/>
</dbReference>
<dbReference type="RefSeq" id="WP_064282204.1">
    <property type="nucleotide sequence ID" value="NZ_LWCS01000023.1"/>
</dbReference>
<dbReference type="GO" id="GO:0016491">
    <property type="term" value="F:oxidoreductase activity"/>
    <property type="evidence" value="ECO:0007669"/>
    <property type="project" value="InterPro"/>
</dbReference>
<proteinExistence type="inferred from homology"/>
<accession>A0A178LX27</accession>
<dbReference type="STRING" id="912594.AWC12_29055"/>
<comment type="caution">
    <text evidence="3">The sequence shown here is derived from an EMBL/GenBank/DDBJ whole genome shotgun (WGS) entry which is preliminary data.</text>
</comment>
<dbReference type="NCBIfam" id="TIGR00026">
    <property type="entry name" value="hi_GC_TIGR00026"/>
    <property type="match status" value="1"/>
</dbReference>
<reference evidence="3 4" key="1">
    <citation type="submission" date="2016-04" db="EMBL/GenBank/DDBJ databases">
        <title>Draft Genome Sequences of Staphylococcus capitis Strain H36, S. capitis Strain H65, S. cohnii Strain H62, S. hominis Strain H69, Mycobacterium iranicum Strain H39, Plantibacter sp. Strain H53, Pseudomonas oryzihabitans Strain H72, and Microbacterium sp. Strain H83, isolated from residential settings.</title>
        <authorList>
            <person name="Lymperopoulou D."/>
            <person name="Adams R.I."/>
            <person name="Lindow S."/>
            <person name="Coil D.A."/>
            <person name="Jospin G."/>
            <person name="Eisen J.A."/>
        </authorList>
    </citation>
    <scope>NUCLEOTIDE SEQUENCE [LARGE SCALE GENOMIC DNA]</scope>
    <source>
        <strain evidence="3 4">H39</strain>
    </source>
</reference>
<name>A0A178LX27_MYCIR</name>
<gene>
    <name evidence="3" type="ORF">A4X20_20620</name>
</gene>
<dbReference type="InterPro" id="IPR004378">
    <property type="entry name" value="F420H2_quin_Rdtase"/>
</dbReference>
<evidence type="ECO:0000313" key="4">
    <source>
        <dbReference type="Proteomes" id="UP000078396"/>
    </source>
</evidence>
<evidence type="ECO:0000256" key="2">
    <source>
        <dbReference type="ARBA" id="ARBA00049106"/>
    </source>
</evidence>
<dbReference type="Pfam" id="PF04075">
    <property type="entry name" value="F420H2_quin_red"/>
    <property type="match status" value="1"/>
</dbReference>
<evidence type="ECO:0000256" key="1">
    <source>
        <dbReference type="ARBA" id="ARBA00008710"/>
    </source>
</evidence>